<keyword evidence="1" id="KW-0732">Signal</keyword>
<gene>
    <name evidence="3" type="primary">LOC118761211</name>
</gene>
<proteinExistence type="predicted"/>
<evidence type="ECO:0000313" key="3">
    <source>
        <dbReference type="RefSeq" id="XP_036354841.1"/>
    </source>
</evidence>
<reference evidence="3" key="1">
    <citation type="submission" date="2025-08" db="UniProtKB">
        <authorList>
            <consortium name="RefSeq"/>
        </authorList>
    </citation>
    <scope>IDENTIFICATION</scope>
</reference>
<sequence length="294" mass="33456">MSRLQFTRPTATKVLLLTLTTILVVNADQELDGYYKSLGPGYAYAYLQASTAQEFFSTRNLFDCTALAQRSQSQIFTYNKVSHICKIYAPNNFMTVVSANDTNEISFFKNTHWIKTYGISMQAGSKVYQSFMNIGSPSTWNVETCNGAYCPNFFRHPILDAWSHLPIDEAKLVIYENQTAVVDIVFDGRNTTLESWFSLETLKSSPWSDLHQNPVNLISVIGASVRRFYMSSQYGGCTGDWAWMLIVEARSICYYEKLSSYPQLYYSKRNTRTTWSNAQGKGDSIAVFIRLKPN</sequence>
<evidence type="ECO:0000256" key="1">
    <source>
        <dbReference type="SAM" id="SignalP"/>
    </source>
</evidence>
<organism evidence="2 3">
    <name type="scientific">Octopus sinensis</name>
    <name type="common">East Asian common octopus</name>
    <dbReference type="NCBI Taxonomy" id="2607531"/>
    <lineage>
        <taxon>Eukaryota</taxon>
        <taxon>Metazoa</taxon>
        <taxon>Spiralia</taxon>
        <taxon>Lophotrochozoa</taxon>
        <taxon>Mollusca</taxon>
        <taxon>Cephalopoda</taxon>
        <taxon>Coleoidea</taxon>
        <taxon>Octopodiformes</taxon>
        <taxon>Octopoda</taxon>
        <taxon>Incirrata</taxon>
        <taxon>Octopodidae</taxon>
        <taxon>Octopus</taxon>
    </lineage>
</organism>
<name>A0A7E6EGY3_9MOLL</name>
<feature type="chain" id="PRO_5028984766" evidence="1">
    <location>
        <begin position="28"/>
        <end position="294"/>
    </location>
</feature>
<dbReference type="AlphaFoldDB" id="A0A7E6EGY3"/>
<feature type="signal peptide" evidence="1">
    <location>
        <begin position="1"/>
        <end position="27"/>
    </location>
</feature>
<protein>
    <submittedName>
        <fullName evidence="3">Uncharacterized protein LOC118761211</fullName>
    </submittedName>
</protein>
<evidence type="ECO:0000313" key="2">
    <source>
        <dbReference type="Proteomes" id="UP000515154"/>
    </source>
</evidence>
<accession>A0A7E6EGY3</accession>
<dbReference type="RefSeq" id="XP_036354841.1">
    <property type="nucleotide sequence ID" value="XM_036498948.1"/>
</dbReference>
<dbReference type="KEGG" id="osn:118761211"/>
<keyword evidence="2" id="KW-1185">Reference proteome</keyword>
<dbReference type="Proteomes" id="UP000515154">
    <property type="component" value="Unplaced"/>
</dbReference>